<dbReference type="GeneTree" id="ENSGT00990000203723"/>
<feature type="compositionally biased region" description="Basic and acidic residues" evidence="6">
    <location>
        <begin position="103"/>
        <end position="112"/>
    </location>
</feature>
<feature type="compositionally biased region" description="Basic and acidic residues" evidence="6">
    <location>
        <begin position="964"/>
        <end position="975"/>
    </location>
</feature>
<feature type="compositionally biased region" description="Basic and acidic residues" evidence="6">
    <location>
        <begin position="455"/>
        <end position="472"/>
    </location>
</feature>
<feature type="compositionally biased region" description="Basic and acidic residues" evidence="6">
    <location>
        <begin position="1033"/>
        <end position="1067"/>
    </location>
</feature>
<evidence type="ECO:0000259" key="7">
    <source>
        <dbReference type="PROSITE" id="PS50171"/>
    </source>
</evidence>
<feature type="compositionally biased region" description="Basic and acidic residues" evidence="6">
    <location>
        <begin position="1093"/>
        <end position="1102"/>
    </location>
</feature>
<dbReference type="GO" id="GO:0003676">
    <property type="term" value="F:nucleic acid binding"/>
    <property type="evidence" value="ECO:0007669"/>
    <property type="project" value="InterPro"/>
</dbReference>
<feature type="compositionally biased region" description="Acidic residues" evidence="6">
    <location>
        <begin position="642"/>
        <end position="660"/>
    </location>
</feature>
<feature type="compositionally biased region" description="Polar residues" evidence="6">
    <location>
        <begin position="780"/>
        <end position="797"/>
    </location>
</feature>
<feature type="compositionally biased region" description="Acidic residues" evidence="6">
    <location>
        <begin position="268"/>
        <end position="277"/>
    </location>
</feature>
<dbReference type="InterPro" id="IPR000690">
    <property type="entry name" value="Matrin/U1-C_Znf_C2H2"/>
</dbReference>
<feature type="compositionally biased region" description="Basic and acidic residues" evidence="6">
    <location>
        <begin position="1254"/>
        <end position="1264"/>
    </location>
</feature>
<feature type="compositionally biased region" description="Basic and acidic residues" evidence="6">
    <location>
        <begin position="666"/>
        <end position="728"/>
    </location>
</feature>
<feature type="compositionally biased region" description="Polar residues" evidence="6">
    <location>
        <begin position="540"/>
        <end position="549"/>
    </location>
</feature>
<comment type="subcellular location">
    <subcellularLocation>
        <location evidence="1">Nucleus</location>
    </subcellularLocation>
</comment>
<feature type="compositionally biased region" description="Polar residues" evidence="6">
    <location>
        <begin position="251"/>
        <end position="267"/>
    </location>
</feature>
<feature type="compositionally biased region" description="Basic and acidic residues" evidence="6">
    <location>
        <begin position="370"/>
        <end position="390"/>
    </location>
</feature>
<feature type="region of interest" description="Disordered" evidence="6">
    <location>
        <begin position="453"/>
        <end position="736"/>
    </location>
</feature>
<feature type="compositionally biased region" description="Acidic residues" evidence="6">
    <location>
        <begin position="943"/>
        <end position="953"/>
    </location>
</feature>
<keyword evidence="5" id="KW-0539">Nucleus</keyword>
<feature type="compositionally biased region" description="Basic and acidic residues" evidence="6">
    <location>
        <begin position="319"/>
        <end position="340"/>
    </location>
</feature>
<feature type="compositionally biased region" description="Basic residues" evidence="6">
    <location>
        <begin position="560"/>
        <end position="571"/>
    </location>
</feature>
<protein>
    <recommendedName>
        <fullName evidence="7">Matrin-type domain-containing protein</fullName>
    </recommendedName>
</protein>
<dbReference type="InterPro" id="IPR026811">
    <property type="entry name" value="CIZ1"/>
</dbReference>
<evidence type="ECO:0000256" key="3">
    <source>
        <dbReference type="ARBA" id="ARBA00022771"/>
    </source>
</evidence>
<feature type="compositionally biased region" description="Basic and acidic residues" evidence="6">
    <location>
        <begin position="550"/>
        <end position="559"/>
    </location>
</feature>
<feature type="compositionally biased region" description="Basic residues" evidence="6">
    <location>
        <begin position="1231"/>
        <end position="1240"/>
    </location>
</feature>
<reference evidence="8" key="3">
    <citation type="submission" date="2025-09" db="UniProtKB">
        <authorList>
            <consortium name="Ensembl"/>
        </authorList>
    </citation>
    <scope>IDENTIFICATION</scope>
</reference>
<evidence type="ECO:0000313" key="9">
    <source>
        <dbReference type="Proteomes" id="UP000472263"/>
    </source>
</evidence>
<feature type="compositionally biased region" description="Acidic residues" evidence="6">
    <location>
        <begin position="491"/>
        <end position="508"/>
    </location>
</feature>
<feature type="compositionally biased region" description="Acidic residues" evidence="6">
    <location>
        <begin position="231"/>
        <end position="240"/>
    </location>
</feature>
<feature type="compositionally biased region" description="Basic residues" evidence="6">
    <location>
        <begin position="770"/>
        <end position="779"/>
    </location>
</feature>
<feature type="compositionally biased region" description="Polar residues" evidence="6">
    <location>
        <begin position="391"/>
        <end position="401"/>
    </location>
</feature>
<dbReference type="SMART" id="SM00451">
    <property type="entry name" value="ZnF_U1"/>
    <property type="match status" value="1"/>
</dbReference>
<feature type="region of interest" description="Disordered" evidence="6">
    <location>
        <begin position="1"/>
        <end position="115"/>
    </location>
</feature>
<dbReference type="PANTHER" id="PTHR15491">
    <property type="match status" value="1"/>
</dbReference>
<feature type="compositionally biased region" description="Acidic residues" evidence="6">
    <location>
        <begin position="1107"/>
        <end position="1116"/>
    </location>
</feature>
<feature type="compositionally biased region" description="Low complexity" evidence="6">
    <location>
        <begin position="1270"/>
        <end position="1282"/>
    </location>
</feature>
<feature type="compositionally biased region" description="Polar residues" evidence="6">
    <location>
        <begin position="410"/>
        <end position="420"/>
    </location>
</feature>
<feature type="compositionally biased region" description="Polar residues" evidence="6">
    <location>
        <begin position="135"/>
        <end position="156"/>
    </location>
</feature>
<organism evidence="8 9">
    <name type="scientific">Myripristis murdjan</name>
    <name type="common">pinecone soldierfish</name>
    <dbReference type="NCBI Taxonomy" id="586833"/>
    <lineage>
        <taxon>Eukaryota</taxon>
        <taxon>Metazoa</taxon>
        <taxon>Chordata</taxon>
        <taxon>Craniata</taxon>
        <taxon>Vertebrata</taxon>
        <taxon>Euteleostomi</taxon>
        <taxon>Actinopterygii</taxon>
        <taxon>Neopterygii</taxon>
        <taxon>Teleostei</taxon>
        <taxon>Neoteleostei</taxon>
        <taxon>Acanthomorphata</taxon>
        <taxon>Holocentriformes</taxon>
        <taxon>Holocentridae</taxon>
        <taxon>Myripristis</taxon>
    </lineage>
</organism>
<feature type="compositionally biased region" description="Basic and acidic residues" evidence="6">
    <location>
        <begin position="349"/>
        <end position="359"/>
    </location>
</feature>
<feature type="compositionally biased region" description="Basic and acidic residues" evidence="6">
    <location>
        <begin position="194"/>
        <end position="217"/>
    </location>
</feature>
<reference evidence="8" key="2">
    <citation type="submission" date="2025-08" db="UniProtKB">
        <authorList>
            <consortium name="Ensembl"/>
        </authorList>
    </citation>
    <scope>IDENTIFICATION</scope>
</reference>
<feature type="region of interest" description="Disordered" evidence="6">
    <location>
        <begin position="1144"/>
        <end position="1385"/>
    </location>
</feature>
<feature type="compositionally biased region" description="Polar residues" evidence="6">
    <location>
        <begin position="163"/>
        <end position="193"/>
    </location>
</feature>
<dbReference type="PANTHER" id="PTHR15491:SF9">
    <property type="entry name" value="CIP1-INTERACTING ZINC FINGER PROTEIN"/>
    <property type="match status" value="1"/>
</dbReference>
<dbReference type="PROSITE" id="PS50171">
    <property type="entry name" value="ZF_MATRIN"/>
    <property type="match status" value="1"/>
</dbReference>
<dbReference type="Proteomes" id="UP000472263">
    <property type="component" value="Chromosome 18"/>
</dbReference>
<evidence type="ECO:0000256" key="6">
    <source>
        <dbReference type="SAM" id="MobiDB-lite"/>
    </source>
</evidence>
<evidence type="ECO:0000313" key="8">
    <source>
        <dbReference type="Ensembl" id="ENSMMDP00005033842.1"/>
    </source>
</evidence>
<feature type="compositionally biased region" description="Basic residues" evidence="6">
    <location>
        <begin position="1072"/>
        <end position="1081"/>
    </location>
</feature>
<feature type="compositionally biased region" description="Basic residues" evidence="6">
    <location>
        <begin position="524"/>
        <end position="533"/>
    </location>
</feature>
<feature type="region of interest" description="Disordered" evidence="6">
    <location>
        <begin position="1437"/>
        <end position="1458"/>
    </location>
</feature>
<feature type="compositionally biased region" description="Basic and acidic residues" evidence="6">
    <location>
        <begin position="1338"/>
        <end position="1348"/>
    </location>
</feature>
<feature type="compositionally biased region" description="Low complexity" evidence="6">
    <location>
        <begin position="34"/>
        <end position="61"/>
    </location>
</feature>
<evidence type="ECO:0000256" key="1">
    <source>
        <dbReference type="ARBA" id="ARBA00004123"/>
    </source>
</evidence>
<feature type="compositionally biased region" description="Acidic residues" evidence="6">
    <location>
        <begin position="1016"/>
        <end position="1032"/>
    </location>
</feature>
<feature type="compositionally biased region" description="Polar residues" evidence="6">
    <location>
        <begin position="851"/>
        <end position="863"/>
    </location>
</feature>
<feature type="domain" description="Matrin-type" evidence="7">
    <location>
        <begin position="1403"/>
        <end position="1434"/>
    </location>
</feature>
<dbReference type="GO" id="GO:0005634">
    <property type="term" value="C:nucleus"/>
    <property type="evidence" value="ECO:0007669"/>
    <property type="project" value="UniProtKB-SubCell"/>
</dbReference>
<feature type="compositionally biased region" description="Acidic residues" evidence="6">
    <location>
        <begin position="798"/>
        <end position="809"/>
    </location>
</feature>
<dbReference type="InterPro" id="IPR003604">
    <property type="entry name" value="Matrin/U1-like-C_Znf_C2H2"/>
</dbReference>
<keyword evidence="3" id="KW-0863">Zinc-finger</keyword>
<name>A0A667Z146_9TELE</name>
<evidence type="ECO:0000256" key="2">
    <source>
        <dbReference type="ARBA" id="ARBA00022723"/>
    </source>
</evidence>
<reference evidence="8" key="1">
    <citation type="submission" date="2019-06" db="EMBL/GenBank/DDBJ databases">
        <authorList>
            <consortium name="Wellcome Sanger Institute Data Sharing"/>
        </authorList>
    </citation>
    <scope>NUCLEOTIDE SEQUENCE [LARGE SCALE GENOMIC DNA]</scope>
</reference>
<feature type="compositionally biased region" description="Basic and acidic residues" evidence="6">
    <location>
        <begin position="895"/>
        <end position="917"/>
    </location>
</feature>
<keyword evidence="2" id="KW-0479">Metal-binding</keyword>
<feature type="compositionally biased region" description="Acidic residues" evidence="6">
    <location>
        <begin position="580"/>
        <end position="589"/>
    </location>
</feature>
<feature type="compositionally biased region" description="Low complexity" evidence="6">
    <location>
        <begin position="1"/>
        <end position="22"/>
    </location>
</feature>
<feature type="compositionally biased region" description="Polar residues" evidence="6">
    <location>
        <begin position="63"/>
        <end position="74"/>
    </location>
</feature>
<feature type="compositionally biased region" description="Polar residues" evidence="6">
    <location>
        <begin position="90"/>
        <end position="99"/>
    </location>
</feature>
<keyword evidence="4" id="KW-0862">Zinc</keyword>
<feature type="region of interest" description="Disordered" evidence="6">
    <location>
        <begin position="749"/>
        <end position="1130"/>
    </location>
</feature>
<feature type="region of interest" description="Disordered" evidence="6">
    <location>
        <begin position="319"/>
        <end position="441"/>
    </location>
</feature>
<dbReference type="GO" id="GO:0008270">
    <property type="term" value="F:zinc ion binding"/>
    <property type="evidence" value="ECO:0007669"/>
    <property type="project" value="UniProtKB-KW"/>
</dbReference>
<keyword evidence="9" id="KW-1185">Reference proteome</keyword>
<feature type="compositionally biased region" description="Basic and acidic residues" evidence="6">
    <location>
        <begin position="830"/>
        <end position="850"/>
    </location>
</feature>
<feature type="compositionally biased region" description="Polar residues" evidence="6">
    <location>
        <begin position="430"/>
        <end position="441"/>
    </location>
</feature>
<dbReference type="Gene3D" id="3.30.160.60">
    <property type="entry name" value="Classic Zinc Finger"/>
    <property type="match status" value="1"/>
</dbReference>
<dbReference type="InParanoid" id="A0A667Z146"/>
<evidence type="ECO:0000256" key="4">
    <source>
        <dbReference type="ARBA" id="ARBA00022833"/>
    </source>
</evidence>
<evidence type="ECO:0000256" key="5">
    <source>
        <dbReference type="ARBA" id="ARBA00023242"/>
    </source>
</evidence>
<proteinExistence type="predicted"/>
<feature type="region of interest" description="Disordered" evidence="6">
    <location>
        <begin position="131"/>
        <end position="294"/>
    </location>
</feature>
<dbReference type="Ensembl" id="ENSMMDT00005034586.1">
    <property type="protein sequence ID" value="ENSMMDP00005033842.1"/>
    <property type="gene ID" value="ENSMMDG00005015926.1"/>
</dbReference>
<accession>A0A667Z146</accession>
<sequence>MSTQSLSKSTPSSNSSLVSSPSKLDKSKDLPEATTTATTSSTSPSKVSTSSSLPSTEPHSSFAHKTQNKTTTAVAKSPVKTPSAGLANSGVRTRASSAATKMPKGDVSEQHKAASAVTEGVVVKSDHQVLAETTLAKSVKSQTKMDTSSEMQSSPQGEELDVASQTQTGSFLLRSDAQSQGGLFSPLESGSNEETLKKDLKNTSDKGKEDSIENLKEAEEDECGGYQILDSLDDQAGEEMDSSHLRDQDGTSEMQLTEPQDSSTLNDETYEVLDSVDDEGRTCQEDDNEMAMNDSFRVLDSVIEDKTTVDQKDYQLIKDDKDMVLKPSEEEMSETNKSDDESTITGTVGKEDETSKEAKFQVVDSVSEQSPKDQDDKKKRNQKVEADKYKTASTESSQDTNKAAKDNVENQDTQIPNKEVQNLDFEDQPPQHSTDTVKTPECTVQEQKTFQILDSVDKTTTEDHKQRHETGHVLESPSGQMVVKDIRQIEEGEEDQEEETYEVIDSVEDQLVTTAQMETEKKEKTTKRGKRTARKEDKPTNGSGSSIRLSKNDEKSPKKEVKKYHTQRKKIGTLTGTSEKEEEAQEVIEESMLQVVDSVEEEPGQDAVNNTAGFSRRRSARRNKEDNATPNLTGALEKMDREEEEAATYEILDSVEDETVNYDPPATERSDSRKMERTKKEVKNEDIKTLQKEDTPTRKRHTPARDSAEGNREKTPKIEDKVTKKESTPTKTSDIVIKEVSKEQATYQILDSVEDETVNDDPIITQRSGGRGRRGRAKKTAQSTKKGSTPLKKNNNDAPEEAIGEEEEATYQVLDSLEDETVDDPVPAKLSERGRRGRAKKEDKMTKNTDKQTQSSDSLAASTKNKEEEEEPVYQVVDAVEEDKVHVQDLTTTEGSDRRRKEQKKTEDKISEKKDTPTKTSNTTIGASEKIVVKDEALYEVVDSVEEDPTPEEESGRGRKERTPKKEAKKEDKLPQKSQSNLSPLESEKKDKSHKKGERTEEKQTTAMSVLVNLDEVSEEEEDYPDDTAEEEELRKRQAAAKEKQLAIEREREEKRVRQKEERERRGSSSRGGRRRVKGRGREKEEEEEEEEKVGVDPKELVTLDEVGADEAEDEVGGGPRSQEMDGGITEGELQALVTLDEIVGEEEESTLPEPLPPSQEDESGDFFNPETLVTLDETGCEDDEKKEKQAEKTSSVVKRKHNMDKTEESINFLTVDEVGAEEEEEVTTRGRGRAKKRMRQTPVRKSTRGKQASMKEEKVEEKTPPAADVSPPDSLDTSSSLVKEEPVSSGDGQPELLKIEAEEGATQSSLGDLSAGQELQPRPSESHNEEDGTEVGEELKKEEEARSRAASKVFSKRRREVIEQQAKRSRSQSPSVPADFKLPPFRPNNPLGLEFVVPQRGFICNLCSMFYLNESVAKETHCSSQRHYDNMQKYYQKLQEEQSRRSRGGSAPGLSSD</sequence>